<evidence type="ECO:0000313" key="4">
    <source>
        <dbReference type="EMBL" id="KAH7944208.1"/>
    </source>
</evidence>
<evidence type="ECO:0000313" key="5">
    <source>
        <dbReference type="Proteomes" id="UP000821837"/>
    </source>
</evidence>
<dbReference type="Pfam" id="PF01498">
    <property type="entry name" value="HTH_Tnp_Tc3_2"/>
    <property type="match status" value="1"/>
</dbReference>
<evidence type="ECO:0000256" key="1">
    <source>
        <dbReference type="ARBA" id="ARBA00004123"/>
    </source>
</evidence>
<dbReference type="InterPro" id="IPR036397">
    <property type="entry name" value="RNaseH_sf"/>
</dbReference>
<dbReference type="GO" id="GO:0015074">
    <property type="term" value="P:DNA integration"/>
    <property type="evidence" value="ECO:0007669"/>
    <property type="project" value="InterPro"/>
</dbReference>
<dbReference type="SUPFAM" id="SSF46689">
    <property type="entry name" value="Homeodomain-like"/>
    <property type="match status" value="1"/>
</dbReference>
<dbReference type="Proteomes" id="UP000821837">
    <property type="component" value="Unassembled WGS sequence"/>
</dbReference>
<dbReference type="InterPro" id="IPR052338">
    <property type="entry name" value="Transposase_5"/>
</dbReference>
<reference evidence="4" key="1">
    <citation type="journal article" date="2020" name="Cell">
        <title>Large-Scale Comparative Analyses of Tick Genomes Elucidate Their Genetic Diversity and Vector Capacities.</title>
        <authorList>
            <consortium name="Tick Genome and Microbiome Consortium (TIGMIC)"/>
            <person name="Jia N."/>
            <person name="Wang J."/>
            <person name="Shi W."/>
            <person name="Du L."/>
            <person name="Sun Y."/>
            <person name="Zhan W."/>
            <person name="Jiang J.F."/>
            <person name="Wang Q."/>
            <person name="Zhang B."/>
            <person name="Ji P."/>
            <person name="Bell-Sakyi L."/>
            <person name="Cui X.M."/>
            <person name="Yuan T.T."/>
            <person name="Jiang B.G."/>
            <person name="Yang W.F."/>
            <person name="Lam T.T."/>
            <person name="Chang Q.C."/>
            <person name="Ding S.J."/>
            <person name="Wang X.J."/>
            <person name="Zhu J.G."/>
            <person name="Ruan X.D."/>
            <person name="Zhao L."/>
            <person name="Wei J.T."/>
            <person name="Ye R.Z."/>
            <person name="Que T.C."/>
            <person name="Du C.H."/>
            <person name="Zhou Y.H."/>
            <person name="Cheng J.X."/>
            <person name="Dai P.F."/>
            <person name="Guo W.B."/>
            <person name="Han X.H."/>
            <person name="Huang E.J."/>
            <person name="Li L.F."/>
            <person name="Wei W."/>
            <person name="Gao Y.C."/>
            <person name="Liu J.Z."/>
            <person name="Shao H.Z."/>
            <person name="Wang X."/>
            <person name="Wang C.C."/>
            <person name="Yang T.C."/>
            <person name="Huo Q.B."/>
            <person name="Li W."/>
            <person name="Chen H.Y."/>
            <person name="Chen S.E."/>
            <person name="Zhou L.G."/>
            <person name="Ni X.B."/>
            <person name="Tian J.H."/>
            <person name="Sheng Y."/>
            <person name="Liu T."/>
            <person name="Pan Y.S."/>
            <person name="Xia L.Y."/>
            <person name="Li J."/>
            <person name="Zhao F."/>
            <person name="Cao W.C."/>
        </authorList>
    </citation>
    <scope>NUCLEOTIDE SEQUENCE</scope>
    <source>
        <strain evidence="4">Rsan-2018</strain>
    </source>
</reference>
<dbReference type="Gene3D" id="3.30.420.10">
    <property type="entry name" value="Ribonuclease H-like superfamily/Ribonuclease H"/>
    <property type="match status" value="1"/>
</dbReference>
<gene>
    <name evidence="4" type="ORF">HPB52_017190</name>
</gene>
<dbReference type="InterPro" id="IPR002492">
    <property type="entry name" value="Transposase_Tc1-like"/>
</dbReference>
<dbReference type="Pfam" id="PF13358">
    <property type="entry name" value="DDE_3"/>
    <property type="match status" value="1"/>
</dbReference>
<comment type="subcellular location">
    <subcellularLocation>
        <location evidence="1">Nucleus</location>
    </subcellularLocation>
</comment>
<feature type="domain" description="Tc1-like transposase DDE" evidence="3">
    <location>
        <begin position="116"/>
        <end position="267"/>
    </location>
</feature>
<dbReference type="EMBL" id="JABSTV010001253">
    <property type="protein sequence ID" value="KAH7944208.1"/>
    <property type="molecule type" value="Genomic_DNA"/>
</dbReference>
<dbReference type="AlphaFoldDB" id="A0A9D4PK40"/>
<proteinExistence type="predicted"/>
<evidence type="ECO:0000259" key="2">
    <source>
        <dbReference type="Pfam" id="PF01498"/>
    </source>
</evidence>
<accession>A0A9D4PK40</accession>
<protein>
    <recommendedName>
        <fullName evidence="6">Transposable element Tc1 transposase</fullName>
    </recommendedName>
</protein>
<dbReference type="InterPro" id="IPR038717">
    <property type="entry name" value="Tc1-like_DDE_dom"/>
</dbReference>
<dbReference type="PANTHER" id="PTHR23022">
    <property type="entry name" value="TRANSPOSABLE ELEMENT-RELATED"/>
    <property type="match status" value="1"/>
</dbReference>
<dbReference type="PANTHER" id="PTHR23022:SF134">
    <property type="entry name" value="TRANSPOSABLE ELEMENT TC1 TRANSPOSASE"/>
    <property type="match status" value="1"/>
</dbReference>
<evidence type="ECO:0008006" key="6">
    <source>
        <dbReference type="Google" id="ProtNLM"/>
    </source>
</evidence>
<dbReference type="GO" id="GO:0003677">
    <property type="term" value="F:DNA binding"/>
    <property type="evidence" value="ECO:0007669"/>
    <property type="project" value="InterPro"/>
</dbReference>
<dbReference type="GO" id="GO:0006313">
    <property type="term" value="P:DNA transposition"/>
    <property type="evidence" value="ECO:0007669"/>
    <property type="project" value="InterPro"/>
</dbReference>
<name>A0A9D4PK40_RHISA</name>
<keyword evidence="5" id="KW-1185">Reference proteome</keyword>
<organism evidence="4 5">
    <name type="scientific">Rhipicephalus sanguineus</name>
    <name type="common">Brown dog tick</name>
    <name type="synonym">Ixodes sanguineus</name>
    <dbReference type="NCBI Taxonomy" id="34632"/>
    <lineage>
        <taxon>Eukaryota</taxon>
        <taxon>Metazoa</taxon>
        <taxon>Ecdysozoa</taxon>
        <taxon>Arthropoda</taxon>
        <taxon>Chelicerata</taxon>
        <taxon>Arachnida</taxon>
        <taxon>Acari</taxon>
        <taxon>Parasitiformes</taxon>
        <taxon>Ixodida</taxon>
        <taxon>Ixodoidea</taxon>
        <taxon>Ixodidae</taxon>
        <taxon>Rhipicephalinae</taxon>
        <taxon>Rhipicephalus</taxon>
        <taxon>Rhipicephalus</taxon>
    </lineage>
</organism>
<dbReference type="GO" id="GO:0005634">
    <property type="term" value="C:nucleus"/>
    <property type="evidence" value="ECO:0007669"/>
    <property type="project" value="UniProtKB-SubCell"/>
</dbReference>
<comment type="caution">
    <text evidence="4">The sequence shown here is derived from an EMBL/GenBank/DDBJ whole genome shotgun (WGS) entry which is preliminary data.</text>
</comment>
<dbReference type="VEuPathDB" id="VectorBase:RSAN_033937"/>
<sequence>MTGRPRSSVNRIVKAFSTEARLTNLPRGHRPKVTTDSDGERIVEAARRNPKMTAKEIRNDLGLVASTQVVRERLHVGGLRSRVAAMKPFVSSENRIRRLLFAQEHRSWTVEEWQNVIFTDESTFASRWDQQQRTWRTQGTRFDAPNLHRVASSGRCSVNVWGSISKDGLGPLVRLDGLFRAAAYTDLLDTILIPYALNGPFKDGLFFFQHDRSPVDTAASVKRLLEDRCVMVLDWPPQGADMNIIENVRAEMKKALSRRPLHKCSSDILWAAVEEEWQKLARSCVAHSLYESLPRRMAAVLAARGETTKY</sequence>
<dbReference type="InterPro" id="IPR009057">
    <property type="entry name" value="Homeodomain-like_sf"/>
</dbReference>
<feature type="domain" description="Transposase Tc1-like" evidence="2">
    <location>
        <begin position="41"/>
        <end position="106"/>
    </location>
</feature>
<reference evidence="4" key="2">
    <citation type="submission" date="2021-09" db="EMBL/GenBank/DDBJ databases">
        <authorList>
            <person name="Jia N."/>
            <person name="Wang J."/>
            <person name="Shi W."/>
            <person name="Du L."/>
            <person name="Sun Y."/>
            <person name="Zhan W."/>
            <person name="Jiang J."/>
            <person name="Wang Q."/>
            <person name="Zhang B."/>
            <person name="Ji P."/>
            <person name="Sakyi L.B."/>
            <person name="Cui X."/>
            <person name="Yuan T."/>
            <person name="Jiang B."/>
            <person name="Yang W."/>
            <person name="Lam T.T.-Y."/>
            <person name="Chang Q."/>
            <person name="Ding S."/>
            <person name="Wang X."/>
            <person name="Zhu J."/>
            <person name="Ruan X."/>
            <person name="Zhao L."/>
            <person name="Wei J."/>
            <person name="Que T."/>
            <person name="Du C."/>
            <person name="Cheng J."/>
            <person name="Dai P."/>
            <person name="Han X."/>
            <person name="Huang E."/>
            <person name="Gao Y."/>
            <person name="Liu J."/>
            <person name="Shao H."/>
            <person name="Ye R."/>
            <person name="Li L."/>
            <person name="Wei W."/>
            <person name="Wang X."/>
            <person name="Wang C."/>
            <person name="Huo Q."/>
            <person name="Li W."/>
            <person name="Guo W."/>
            <person name="Chen H."/>
            <person name="Chen S."/>
            <person name="Zhou L."/>
            <person name="Zhou L."/>
            <person name="Ni X."/>
            <person name="Tian J."/>
            <person name="Zhou Y."/>
            <person name="Sheng Y."/>
            <person name="Liu T."/>
            <person name="Pan Y."/>
            <person name="Xia L."/>
            <person name="Li J."/>
            <person name="Zhao F."/>
            <person name="Cao W."/>
        </authorList>
    </citation>
    <scope>NUCLEOTIDE SEQUENCE</scope>
    <source>
        <strain evidence="4">Rsan-2018</strain>
        <tissue evidence="4">Larvae</tissue>
    </source>
</reference>
<evidence type="ECO:0000259" key="3">
    <source>
        <dbReference type="Pfam" id="PF13358"/>
    </source>
</evidence>